<dbReference type="InterPro" id="IPR036388">
    <property type="entry name" value="WH-like_DNA-bd_sf"/>
</dbReference>
<proteinExistence type="predicted"/>
<keyword evidence="5" id="KW-1185">Reference proteome</keyword>
<evidence type="ECO:0008006" key="6">
    <source>
        <dbReference type="Google" id="ProtNLM"/>
    </source>
</evidence>
<organism evidence="4 5">
    <name type="scientific">gamma proteobacterium HTCC2207</name>
    <dbReference type="NCBI Taxonomy" id="314287"/>
    <lineage>
        <taxon>Bacteria</taxon>
        <taxon>Pseudomonadati</taxon>
        <taxon>Pseudomonadota</taxon>
        <taxon>Gammaproteobacteria</taxon>
        <taxon>Cellvibrionales</taxon>
        <taxon>Porticoccaceae</taxon>
        <taxon>SAR92 clade</taxon>
    </lineage>
</organism>
<comment type="caution">
    <text evidence="4">The sequence shown here is derived from an EMBL/GenBank/DDBJ whole genome shotgun (WGS) entry which is preliminary data.</text>
</comment>
<evidence type="ECO:0000259" key="1">
    <source>
        <dbReference type="Pfam" id="PF09940"/>
    </source>
</evidence>
<evidence type="ECO:0000259" key="3">
    <source>
        <dbReference type="Pfam" id="PF16254"/>
    </source>
</evidence>
<dbReference type="CDD" id="cd05644">
    <property type="entry name" value="M28_like"/>
    <property type="match status" value="1"/>
</dbReference>
<dbReference type="Gene3D" id="3.50.30.90">
    <property type="match status" value="1"/>
</dbReference>
<dbReference type="STRING" id="314287.GB2207_05929"/>
<dbReference type="eggNOG" id="COG4310">
    <property type="taxonomic scope" value="Bacteria"/>
</dbReference>
<sequence>MLNIDNKIGSEMYSWAEDLFPICRSLTGPGVRETLNYLKKLIPELKIESVPSGYKAFDWTVPKEWSVVAAYIEDDKGNVVVDFKDNNLHLVGYSHSIDKWVELDELDDHLFSLPEQPTAIPYVTSYYDLNWGFCITDILRKQLKEGKYHVVIDSKLEDGVLNYGELIIPGETDREILLSTYICHPSMANNELSGPVVTTALAKWLMGQMNRKYTYRILFVPETIGSIVYLSKHLEHLKKKVDAGLVVTCVGDDRDYSFLPSRLGSTLIDRVSLSVMSSFIGEFKKYSFLDRGSDERQFCSPGVDLPVASIMRTKYGIYPEYHTSLDDLSLISPAGLSGGYSLIKKVIQCLELNNTYISKVFCEPQLGKRNLYPRLSTKSKADYVEAEIILNVLAYCDGQTDLLRISEILKKSIFELKDVVNILIDNALIEEL</sequence>
<dbReference type="SUPFAM" id="SSF53187">
    <property type="entry name" value="Zn-dependent exopeptidases"/>
    <property type="match status" value="1"/>
</dbReference>
<feature type="domain" description="DUF2172" evidence="1">
    <location>
        <begin position="64"/>
        <end position="155"/>
    </location>
</feature>
<feature type="domain" description="UCP01524 winged helix-turn-helix" evidence="2">
    <location>
        <begin position="361"/>
        <end position="430"/>
    </location>
</feature>
<feature type="domain" description="DUF4910" evidence="3">
    <location>
        <begin position="13"/>
        <end position="353"/>
    </location>
</feature>
<dbReference type="Pfam" id="PF16254">
    <property type="entry name" value="DUF4910"/>
    <property type="match status" value="1"/>
</dbReference>
<dbReference type="EMBL" id="AAPI01000008">
    <property type="protein sequence ID" value="EAS46276.1"/>
    <property type="molecule type" value="Genomic_DNA"/>
</dbReference>
<evidence type="ECO:0000259" key="2">
    <source>
        <dbReference type="Pfam" id="PF16221"/>
    </source>
</evidence>
<dbReference type="PIRSF" id="PIRSF015244">
    <property type="entry name" value="UCP015244"/>
    <property type="match status" value="1"/>
</dbReference>
<dbReference type="Pfam" id="PF09940">
    <property type="entry name" value="DUF2172"/>
    <property type="match status" value="1"/>
</dbReference>
<dbReference type="InterPro" id="IPR032622">
    <property type="entry name" value="UCP01524_HTH"/>
</dbReference>
<gene>
    <name evidence="4" type="ORF">GB2207_05929</name>
</gene>
<dbReference type="InterPro" id="IPR032610">
    <property type="entry name" value="DUF2172"/>
</dbReference>
<dbReference type="Proteomes" id="UP000005555">
    <property type="component" value="Unassembled WGS sequence"/>
</dbReference>
<dbReference type="InterPro" id="IPR032589">
    <property type="entry name" value="DUF4910"/>
</dbReference>
<evidence type="ECO:0000313" key="5">
    <source>
        <dbReference type="Proteomes" id="UP000005555"/>
    </source>
</evidence>
<accession>Q1YPT3</accession>
<dbReference type="HOGENOM" id="CLU_052015_0_0_6"/>
<dbReference type="Pfam" id="PF16221">
    <property type="entry name" value="HTH_47"/>
    <property type="match status" value="1"/>
</dbReference>
<reference evidence="4 5" key="1">
    <citation type="submission" date="2006-03" db="EMBL/GenBank/DDBJ databases">
        <authorList>
            <person name="Giovannoni S.J."/>
            <person name="Cho J.-C."/>
            <person name="Ferriera S."/>
            <person name="Johnson J."/>
            <person name="Kravitz S."/>
            <person name="Halpern A."/>
            <person name="Remington K."/>
            <person name="Beeson K."/>
            <person name="Tran B."/>
            <person name="Rogers Y.-H."/>
            <person name="Friedman R."/>
            <person name="Venter J.C."/>
        </authorList>
    </citation>
    <scope>NUCLEOTIDE SEQUENCE [LARGE SCALE GENOMIC DNA]</scope>
    <source>
        <strain evidence="4 5">HTCC2207</strain>
    </source>
</reference>
<dbReference type="InterPro" id="IPR012353">
    <property type="entry name" value="UCP015244"/>
</dbReference>
<dbReference type="AlphaFoldDB" id="Q1YPT3"/>
<evidence type="ECO:0000313" key="4">
    <source>
        <dbReference type="EMBL" id="EAS46276.1"/>
    </source>
</evidence>
<dbReference type="Gene3D" id="1.10.10.10">
    <property type="entry name" value="Winged helix-like DNA-binding domain superfamily/Winged helix DNA-binding domain"/>
    <property type="match status" value="1"/>
</dbReference>
<name>Q1YPT3_9GAMM</name>
<protein>
    <recommendedName>
        <fullName evidence="6">Aminopeptidase</fullName>
    </recommendedName>
</protein>
<dbReference type="Gene3D" id="3.40.630.10">
    <property type="entry name" value="Zn peptidases"/>
    <property type="match status" value="1"/>
</dbReference>